<dbReference type="Proteomes" id="UP001595645">
    <property type="component" value="Unassembled WGS sequence"/>
</dbReference>
<proteinExistence type="predicted"/>
<dbReference type="Pfam" id="PF13808">
    <property type="entry name" value="DDE_Tnp_1_assoc"/>
    <property type="match status" value="1"/>
</dbReference>
<keyword evidence="4" id="KW-1185">Reference proteome</keyword>
<protein>
    <submittedName>
        <fullName evidence="3">ISAs1 family transposase</fullName>
    </submittedName>
</protein>
<dbReference type="InterPro" id="IPR032806">
    <property type="entry name" value="YbfD_N"/>
</dbReference>
<dbReference type="EMBL" id="JBHRWK010000123">
    <property type="protein sequence ID" value="MFC3456121.1"/>
    <property type="molecule type" value="Genomic_DNA"/>
</dbReference>
<dbReference type="PANTHER" id="PTHR30298:SF0">
    <property type="entry name" value="PROTEIN YBFL-RELATED"/>
    <property type="match status" value="1"/>
</dbReference>
<dbReference type="InterPro" id="IPR002559">
    <property type="entry name" value="Transposase_11"/>
</dbReference>
<dbReference type="InterPro" id="IPR047647">
    <property type="entry name" value="ISAs1_transpos"/>
</dbReference>
<comment type="caution">
    <text evidence="3">The sequence shown here is derived from an EMBL/GenBank/DDBJ whole genome shotgun (WGS) entry which is preliminary data.</text>
</comment>
<reference evidence="4" key="1">
    <citation type="journal article" date="2019" name="Int. J. Syst. Evol. Microbiol.">
        <title>The Global Catalogue of Microorganisms (GCM) 10K type strain sequencing project: providing services to taxonomists for standard genome sequencing and annotation.</title>
        <authorList>
            <consortium name="The Broad Institute Genomics Platform"/>
            <consortium name="The Broad Institute Genome Sequencing Center for Infectious Disease"/>
            <person name="Wu L."/>
            <person name="Ma J."/>
        </authorList>
    </citation>
    <scope>NUCLEOTIDE SEQUENCE [LARGE SCALE GENOMIC DNA]</scope>
    <source>
        <strain evidence="4">CGMCC 4.7676</strain>
    </source>
</reference>
<accession>A0ABV7PF00</accession>
<organism evidence="3 4">
    <name type="scientific">Amycolatopsis speibonae</name>
    <dbReference type="NCBI Taxonomy" id="1450224"/>
    <lineage>
        <taxon>Bacteria</taxon>
        <taxon>Bacillati</taxon>
        <taxon>Actinomycetota</taxon>
        <taxon>Actinomycetes</taxon>
        <taxon>Pseudonocardiales</taxon>
        <taxon>Pseudonocardiaceae</taxon>
        <taxon>Amycolatopsis</taxon>
    </lineage>
</organism>
<evidence type="ECO:0000259" key="2">
    <source>
        <dbReference type="Pfam" id="PF13808"/>
    </source>
</evidence>
<feature type="domain" description="H repeat-associated protein N-terminal" evidence="2">
    <location>
        <begin position="38"/>
        <end position="131"/>
    </location>
</feature>
<dbReference type="InterPro" id="IPR051698">
    <property type="entry name" value="Transposase_11-like"/>
</dbReference>
<name>A0ABV7PF00_9PSEU</name>
<evidence type="ECO:0000313" key="3">
    <source>
        <dbReference type="EMBL" id="MFC3456121.1"/>
    </source>
</evidence>
<dbReference type="NCBIfam" id="NF033564">
    <property type="entry name" value="transpos_ISAs1"/>
    <property type="match status" value="1"/>
</dbReference>
<gene>
    <name evidence="3" type="ORF">ACFOSH_42405</name>
</gene>
<dbReference type="RefSeq" id="WP_378247194.1">
    <property type="nucleotide sequence ID" value="NZ_JBHRWK010000123.1"/>
</dbReference>
<feature type="domain" description="Transposase IS4-like" evidence="1">
    <location>
        <begin position="146"/>
        <end position="372"/>
    </location>
</feature>
<dbReference type="Pfam" id="PF01609">
    <property type="entry name" value="DDE_Tnp_1"/>
    <property type="match status" value="1"/>
</dbReference>
<evidence type="ECO:0000313" key="4">
    <source>
        <dbReference type="Proteomes" id="UP001595645"/>
    </source>
</evidence>
<evidence type="ECO:0000259" key="1">
    <source>
        <dbReference type="Pfam" id="PF01609"/>
    </source>
</evidence>
<dbReference type="PANTHER" id="PTHR30298">
    <property type="entry name" value="H REPEAT-ASSOCIATED PREDICTED TRANSPOSASE"/>
    <property type="match status" value="1"/>
</dbReference>
<sequence>MPAVSSSLTDSGLARLGLASTTTSGSGLCPERVFDLRDHFAVVPDPRDRRGVRHTLWSILLITAAAVCAGAQSFTAIGEWAADAPQRVLALLGTRYDRRRERYVAPDERTLRRMLQTVDGDAVDAAICAWLQERHLAGGTDLEVTAIAVDGKALRGTRGGADARGVHLLSALTHQHGTVLAQAQVGAKTSEVSGFAPLLDRVDLTGTVVTADALHTTAGHAHYLTAERHADYVFVVKRNRHHLHARLATLPWADTEPGHHTLDTGHGRRERRAIQLLPAPEDVTFPHAAQVFLLERHVTYTATGNTHHETVLGITSLTNDQAGPDRIADLARGHWCIENQLHWVRDVTYREDTSQVRTGNAPRIMAGLRNLIISTLRLNGHTNIAAALRHNARDFTRPLTQLGITH</sequence>